<accession>A0A067TJ73</accession>
<dbReference type="HOGENOM" id="CLU_000288_6_10_1"/>
<keyword evidence="4" id="KW-1185">Reference proteome</keyword>
<dbReference type="EMBL" id="KL142369">
    <property type="protein sequence ID" value="KDR83290.1"/>
    <property type="molecule type" value="Genomic_DNA"/>
</dbReference>
<dbReference type="Pfam" id="PF24883">
    <property type="entry name" value="NPHP3_N"/>
    <property type="match status" value="1"/>
</dbReference>
<gene>
    <name evidence="3" type="ORF">GALMADRAFT_16197</name>
</gene>
<dbReference type="SUPFAM" id="SSF52540">
    <property type="entry name" value="P-loop containing nucleoside triphosphate hydrolases"/>
    <property type="match status" value="1"/>
</dbReference>
<dbReference type="InterPro" id="IPR056884">
    <property type="entry name" value="NPHP3-like_N"/>
</dbReference>
<dbReference type="Gene3D" id="3.40.50.300">
    <property type="entry name" value="P-loop containing nucleotide triphosphate hydrolases"/>
    <property type="match status" value="1"/>
</dbReference>
<feature type="domain" description="Nephrocystin 3-like N-terminal" evidence="2">
    <location>
        <begin position="50"/>
        <end position="202"/>
    </location>
</feature>
<dbReference type="PANTHER" id="PTHR10039">
    <property type="entry name" value="AMELOGENIN"/>
    <property type="match status" value="1"/>
</dbReference>
<evidence type="ECO:0000259" key="2">
    <source>
        <dbReference type="Pfam" id="PF24883"/>
    </source>
</evidence>
<name>A0A067TJ73_GALM3</name>
<sequence>MKLLLEAASPGAFHNSRERFDPPKCYPDTREAVLTEIMDWIIGKVGWDRYVKWLYGPAGAGKSAIAQTIAEMCYNNRTLLASFFFSRSDPKRNNVGPLAASLAYQITVNIPEAKDVISWIVESDPAIFHRSFRVQFNALIVEPLMQIYQEGSISVPIPYLVVIDGLDECIDANEQRHILETISDALSRSKGTIHLIFLISSRAERDITLTFSTSAFEGVTSRIALDDTYQSRDDIQRYLGFSFSEMKKTHLQKAHVPSTWPSDEAISVLVKKSSGQFIYAATVVRYIRSSRYNPVASLEIILGLRPTRNDVPFAELDALYRNILS</sequence>
<dbReference type="AlphaFoldDB" id="A0A067TJ73"/>
<proteinExistence type="predicted"/>
<dbReference type="PANTHER" id="PTHR10039:SF14">
    <property type="entry name" value="NACHT DOMAIN-CONTAINING PROTEIN"/>
    <property type="match status" value="1"/>
</dbReference>
<protein>
    <recommendedName>
        <fullName evidence="2">Nephrocystin 3-like N-terminal domain-containing protein</fullName>
    </recommendedName>
</protein>
<dbReference type="Proteomes" id="UP000027222">
    <property type="component" value="Unassembled WGS sequence"/>
</dbReference>
<dbReference type="InterPro" id="IPR027417">
    <property type="entry name" value="P-loop_NTPase"/>
</dbReference>
<feature type="non-terminal residue" evidence="3">
    <location>
        <position position="325"/>
    </location>
</feature>
<keyword evidence="1" id="KW-0677">Repeat</keyword>
<evidence type="ECO:0000313" key="4">
    <source>
        <dbReference type="Proteomes" id="UP000027222"/>
    </source>
</evidence>
<organism evidence="3 4">
    <name type="scientific">Galerina marginata (strain CBS 339.88)</name>
    <dbReference type="NCBI Taxonomy" id="685588"/>
    <lineage>
        <taxon>Eukaryota</taxon>
        <taxon>Fungi</taxon>
        <taxon>Dikarya</taxon>
        <taxon>Basidiomycota</taxon>
        <taxon>Agaricomycotina</taxon>
        <taxon>Agaricomycetes</taxon>
        <taxon>Agaricomycetidae</taxon>
        <taxon>Agaricales</taxon>
        <taxon>Agaricineae</taxon>
        <taxon>Strophariaceae</taxon>
        <taxon>Galerina</taxon>
    </lineage>
</organism>
<dbReference type="STRING" id="685588.A0A067TJ73"/>
<evidence type="ECO:0000313" key="3">
    <source>
        <dbReference type="EMBL" id="KDR83290.1"/>
    </source>
</evidence>
<dbReference type="OrthoDB" id="3018344at2759"/>
<evidence type="ECO:0000256" key="1">
    <source>
        <dbReference type="ARBA" id="ARBA00022737"/>
    </source>
</evidence>
<reference evidence="4" key="1">
    <citation type="journal article" date="2014" name="Proc. Natl. Acad. Sci. U.S.A.">
        <title>Extensive sampling of basidiomycete genomes demonstrates inadequacy of the white-rot/brown-rot paradigm for wood decay fungi.</title>
        <authorList>
            <person name="Riley R."/>
            <person name="Salamov A.A."/>
            <person name="Brown D.W."/>
            <person name="Nagy L.G."/>
            <person name="Floudas D."/>
            <person name="Held B.W."/>
            <person name="Levasseur A."/>
            <person name="Lombard V."/>
            <person name="Morin E."/>
            <person name="Otillar R."/>
            <person name="Lindquist E.A."/>
            <person name="Sun H."/>
            <person name="LaButti K.M."/>
            <person name="Schmutz J."/>
            <person name="Jabbour D."/>
            <person name="Luo H."/>
            <person name="Baker S.E."/>
            <person name="Pisabarro A.G."/>
            <person name="Walton J.D."/>
            <person name="Blanchette R.A."/>
            <person name="Henrissat B."/>
            <person name="Martin F."/>
            <person name="Cullen D."/>
            <person name="Hibbett D.S."/>
            <person name="Grigoriev I.V."/>
        </authorList>
    </citation>
    <scope>NUCLEOTIDE SEQUENCE [LARGE SCALE GENOMIC DNA]</scope>
    <source>
        <strain evidence="4">CBS 339.88</strain>
    </source>
</reference>